<dbReference type="Proteomes" id="UP000238937">
    <property type="component" value="Unassembled WGS sequence"/>
</dbReference>
<sequence>MTYKFGDVILVPFPFTDGICQNVAVDEFSGDASISDDLDRDNFIPDPPDADNPSNFAYWVSSSDRSETQLQVQKSKSWWKIW</sequence>
<evidence type="ECO:0000313" key="1">
    <source>
        <dbReference type="EMBL" id="PSB58145.1"/>
    </source>
</evidence>
<organism evidence="1 2">
    <name type="scientific">Chamaesiphon polymorphus CCALA 037</name>
    <dbReference type="NCBI Taxonomy" id="2107692"/>
    <lineage>
        <taxon>Bacteria</taxon>
        <taxon>Bacillati</taxon>
        <taxon>Cyanobacteriota</taxon>
        <taxon>Cyanophyceae</taxon>
        <taxon>Gomontiellales</taxon>
        <taxon>Chamaesiphonaceae</taxon>
        <taxon>Chamaesiphon</taxon>
    </lineage>
</organism>
<gene>
    <name evidence="1" type="ORF">C7B77_05790</name>
</gene>
<reference evidence="1 2" key="1">
    <citation type="submission" date="2018-03" db="EMBL/GenBank/DDBJ databases">
        <title>The ancient ancestry and fast evolution of plastids.</title>
        <authorList>
            <person name="Moore K.R."/>
            <person name="Magnabosco C."/>
            <person name="Momper L."/>
            <person name="Gold D.A."/>
            <person name="Bosak T."/>
            <person name="Fournier G.P."/>
        </authorList>
    </citation>
    <scope>NUCLEOTIDE SEQUENCE [LARGE SCALE GENOMIC DNA]</scope>
    <source>
        <strain evidence="1 2">CCALA 037</strain>
    </source>
</reference>
<keyword evidence="2" id="KW-1185">Reference proteome</keyword>
<dbReference type="AlphaFoldDB" id="A0A2T1GK83"/>
<name>A0A2T1GK83_9CYAN</name>
<proteinExistence type="predicted"/>
<dbReference type="EMBL" id="PVWO01000046">
    <property type="protein sequence ID" value="PSB58145.1"/>
    <property type="molecule type" value="Genomic_DNA"/>
</dbReference>
<protein>
    <submittedName>
        <fullName evidence="1">Uncharacterized protein</fullName>
    </submittedName>
</protein>
<evidence type="ECO:0000313" key="2">
    <source>
        <dbReference type="Proteomes" id="UP000238937"/>
    </source>
</evidence>
<comment type="caution">
    <text evidence="1">The sequence shown here is derived from an EMBL/GenBank/DDBJ whole genome shotgun (WGS) entry which is preliminary data.</text>
</comment>
<accession>A0A2T1GK83</accession>